<organism evidence="2 3">
    <name type="scientific">Isoptericola haloaureus</name>
    <dbReference type="NCBI Taxonomy" id="1542902"/>
    <lineage>
        <taxon>Bacteria</taxon>
        <taxon>Bacillati</taxon>
        <taxon>Actinomycetota</taxon>
        <taxon>Actinomycetes</taxon>
        <taxon>Micrococcales</taxon>
        <taxon>Promicromonosporaceae</taxon>
        <taxon>Isoptericola</taxon>
    </lineage>
</organism>
<keyword evidence="3" id="KW-1185">Reference proteome</keyword>
<reference evidence="2" key="1">
    <citation type="journal article" date="2024" name="Antonie Van Leeuwenhoek">
        <title>Isoptericola haloaureus sp. nov., a dimorphic actinobacterium isolated from mangrove sediments of southeast India, implicating biosaline agricultural significance through nitrogen fixation and salt tolerance genes.</title>
        <authorList>
            <person name="Prathaban M."/>
            <person name="Prathiviraj R."/>
            <person name="Ravichandran M."/>
            <person name="Natarajan S.D."/>
            <person name="Sobanaa M."/>
            <person name="Hari Krishna Kumar S."/>
            <person name="Chandrasekar V."/>
            <person name="Selvin J."/>
        </authorList>
    </citation>
    <scope>NUCLEOTIDE SEQUENCE</scope>
    <source>
        <strain evidence="2">MP1014</strain>
    </source>
</reference>
<evidence type="ECO:0000256" key="1">
    <source>
        <dbReference type="SAM" id="Phobius"/>
    </source>
</evidence>
<dbReference type="Proteomes" id="UP001310387">
    <property type="component" value="Unassembled WGS sequence"/>
</dbReference>
<proteinExistence type="predicted"/>
<evidence type="ECO:0000313" key="2">
    <source>
        <dbReference type="EMBL" id="MEG3613852.1"/>
    </source>
</evidence>
<accession>A0ABU7Z357</accession>
<feature type="transmembrane region" description="Helical" evidence="1">
    <location>
        <begin position="169"/>
        <end position="190"/>
    </location>
</feature>
<sequence>MSRQGRRRRQGLWDDVRVHALSPEEQVRPAAFLRAGTVDAATLLVLRVVRRAVWPIIIVGAALAWINGEFTPQTFERLASPAEYLELFLSPLVVLALGWGLRILVNLAGLVLAAPLAQGAWVDGAAATSRGRRLVDLGYLSAGYRSVRWSYAVRREAVRRCGLFGRQMAWLELVGRIALPLAIVFFLWILTRDVTAS</sequence>
<feature type="transmembrane region" description="Helical" evidence="1">
    <location>
        <begin position="52"/>
        <end position="68"/>
    </location>
</feature>
<gene>
    <name evidence="2" type="ORF">V5O49_01810</name>
</gene>
<keyword evidence="1" id="KW-0472">Membrane</keyword>
<dbReference type="EMBL" id="JBAGLP010000099">
    <property type="protein sequence ID" value="MEG3613852.1"/>
    <property type="molecule type" value="Genomic_DNA"/>
</dbReference>
<comment type="caution">
    <text evidence="2">The sequence shown here is derived from an EMBL/GenBank/DDBJ whole genome shotgun (WGS) entry which is preliminary data.</text>
</comment>
<dbReference type="RefSeq" id="WP_332900729.1">
    <property type="nucleotide sequence ID" value="NZ_JBAGLP010000099.1"/>
</dbReference>
<feature type="transmembrane region" description="Helical" evidence="1">
    <location>
        <begin position="88"/>
        <end position="113"/>
    </location>
</feature>
<keyword evidence="1" id="KW-0812">Transmembrane</keyword>
<name>A0ABU7Z357_9MICO</name>
<evidence type="ECO:0008006" key="4">
    <source>
        <dbReference type="Google" id="ProtNLM"/>
    </source>
</evidence>
<keyword evidence="1" id="KW-1133">Transmembrane helix</keyword>
<protein>
    <recommendedName>
        <fullName evidence="4">RDD family protein</fullName>
    </recommendedName>
</protein>
<evidence type="ECO:0000313" key="3">
    <source>
        <dbReference type="Proteomes" id="UP001310387"/>
    </source>
</evidence>
<reference evidence="2" key="2">
    <citation type="submission" date="2024-02" db="EMBL/GenBank/DDBJ databases">
        <authorList>
            <person name="Prathaban M."/>
            <person name="Mythili R."/>
            <person name="Sharmila Devi N."/>
            <person name="Sobanaa M."/>
            <person name="Prathiviraj R."/>
            <person name="Selvin J."/>
        </authorList>
    </citation>
    <scope>NUCLEOTIDE SEQUENCE</scope>
    <source>
        <strain evidence="2">MP1014</strain>
    </source>
</reference>